<organism evidence="2 3">
    <name type="scientific">Capnocytophaga canis</name>
    <dbReference type="NCBI Taxonomy" id="1848903"/>
    <lineage>
        <taxon>Bacteria</taxon>
        <taxon>Pseudomonadati</taxon>
        <taxon>Bacteroidota</taxon>
        <taxon>Flavobacteriia</taxon>
        <taxon>Flavobacteriales</taxon>
        <taxon>Flavobacteriaceae</taxon>
        <taxon>Capnocytophaga</taxon>
    </lineage>
</organism>
<gene>
    <name evidence="1" type="ORF">CCAND38_300021</name>
    <name evidence="2" type="ORF">CCAND93_840029</name>
</gene>
<dbReference type="EMBL" id="CDOI01000141">
    <property type="protein sequence ID" value="CEN45943.1"/>
    <property type="molecule type" value="Genomic_DNA"/>
</dbReference>
<dbReference type="Proteomes" id="UP000038200">
    <property type="component" value="Unassembled WGS sequence"/>
</dbReference>
<evidence type="ECO:0000313" key="3">
    <source>
        <dbReference type="Proteomes" id="UP000038200"/>
    </source>
</evidence>
<keyword evidence="4" id="KW-1185">Reference proteome</keyword>
<protein>
    <submittedName>
        <fullName evidence="2">Uncharacterized protein</fullName>
    </submittedName>
</protein>
<dbReference type="EMBL" id="CDOL01000277">
    <property type="protein sequence ID" value="CEN54345.1"/>
    <property type="molecule type" value="Genomic_DNA"/>
</dbReference>
<dbReference type="STRING" id="1848903.CCAND38_300021"/>
<accession>A0A0B7IR92</accession>
<proteinExistence type="predicted"/>
<dbReference type="RefSeq" id="WP_042009914.1">
    <property type="nucleotide sequence ID" value="NZ_CDOH01000119.1"/>
</dbReference>
<dbReference type="Proteomes" id="UP000045051">
    <property type="component" value="Unassembled WGS sequence"/>
</dbReference>
<evidence type="ECO:0000313" key="2">
    <source>
        <dbReference type="EMBL" id="CEN54345.1"/>
    </source>
</evidence>
<dbReference type="OrthoDB" id="1493625at2"/>
<evidence type="ECO:0000313" key="1">
    <source>
        <dbReference type="EMBL" id="CEN45943.1"/>
    </source>
</evidence>
<sequence length="165" mass="19151">MKYDKTKTINHTLSVKHPYCLKDFNQAIFNEDKSLRIVPHLVNDVEVLNLDCAKDKEYFGENTEKPKSMDIAFAVSNTDTTEMVLVDFKLNVTNPNNLTTEELVGKVDDSIELLGSSLPIHSQYIFIFQPNKKQQAENKLYRRMKGRIPNNYKAMDLQDLIKKYF</sequence>
<reference evidence="3 4" key="1">
    <citation type="submission" date="2015-01" db="EMBL/GenBank/DDBJ databases">
        <authorList>
            <person name="MANFREDI Pablo"/>
        </authorList>
    </citation>
    <scope>NUCLEOTIDE SEQUENCE [LARGE SCALE GENOMIC DNA]</scope>
    <source>
        <strain evidence="1 4">CcD38</strain>
        <strain evidence="2 3">CcD93</strain>
    </source>
</reference>
<name>A0A0B7IR92_9FLAO</name>
<evidence type="ECO:0000313" key="4">
    <source>
        <dbReference type="Proteomes" id="UP000045051"/>
    </source>
</evidence>
<dbReference type="AlphaFoldDB" id="A0A0B7IR92"/>